<dbReference type="FunFam" id="3.40.50.620:FF:000100">
    <property type="entry name" value="probable leucine--tRNA ligase, mitochondrial"/>
    <property type="match status" value="1"/>
</dbReference>
<dbReference type="GO" id="GO:0004823">
    <property type="term" value="F:leucine-tRNA ligase activity"/>
    <property type="evidence" value="ECO:0007669"/>
    <property type="project" value="UniProtKB-EC"/>
</dbReference>
<accession>A0AAV2IEX4</accession>
<dbReference type="Pfam" id="PF09334">
    <property type="entry name" value="tRNA-synt_1g"/>
    <property type="match status" value="1"/>
</dbReference>
<evidence type="ECO:0000256" key="5">
    <source>
        <dbReference type="ARBA" id="ARBA00022741"/>
    </source>
</evidence>
<dbReference type="GO" id="GO:0032543">
    <property type="term" value="P:mitochondrial translation"/>
    <property type="evidence" value="ECO:0007669"/>
    <property type="project" value="TreeGrafter"/>
</dbReference>
<evidence type="ECO:0000256" key="7">
    <source>
        <dbReference type="ARBA" id="ARBA00022917"/>
    </source>
</evidence>
<evidence type="ECO:0000256" key="6">
    <source>
        <dbReference type="ARBA" id="ARBA00022840"/>
    </source>
</evidence>
<dbReference type="InterPro" id="IPR001412">
    <property type="entry name" value="aa-tRNA-synth_I_CS"/>
</dbReference>
<evidence type="ECO:0000259" key="13">
    <source>
        <dbReference type="Pfam" id="PF08264"/>
    </source>
</evidence>
<comment type="similarity">
    <text evidence="2 11">Belongs to the class-I aminoacyl-tRNA synthetase family.</text>
</comment>
<dbReference type="EC" id="6.1.1.4" evidence="3"/>
<dbReference type="EMBL" id="CAXITT010000596">
    <property type="protein sequence ID" value="CAL1544086.1"/>
    <property type="molecule type" value="Genomic_DNA"/>
</dbReference>
<evidence type="ECO:0000256" key="9">
    <source>
        <dbReference type="ARBA" id="ARBA00030520"/>
    </source>
</evidence>
<evidence type="ECO:0000256" key="11">
    <source>
        <dbReference type="RuleBase" id="RU363035"/>
    </source>
</evidence>
<dbReference type="Pfam" id="PF00133">
    <property type="entry name" value="tRNA-synt_1"/>
    <property type="match status" value="2"/>
</dbReference>
<evidence type="ECO:0000256" key="8">
    <source>
        <dbReference type="ARBA" id="ARBA00023146"/>
    </source>
</evidence>
<dbReference type="Gene3D" id="3.40.50.620">
    <property type="entry name" value="HUPs"/>
    <property type="match status" value="2"/>
</dbReference>
<dbReference type="InterPro" id="IPR015413">
    <property type="entry name" value="Methionyl/Leucyl_tRNA_Synth"/>
</dbReference>
<reference evidence="15 16" key="1">
    <citation type="submission" date="2024-04" db="EMBL/GenBank/DDBJ databases">
        <authorList>
            <consortium name="Genoscope - CEA"/>
            <person name="William W."/>
        </authorList>
    </citation>
    <scope>NUCLEOTIDE SEQUENCE [LARGE SCALE GENOMIC DNA]</scope>
</reference>
<evidence type="ECO:0000256" key="3">
    <source>
        <dbReference type="ARBA" id="ARBA00013164"/>
    </source>
</evidence>
<dbReference type="SUPFAM" id="SSF52374">
    <property type="entry name" value="Nucleotidylyl transferase"/>
    <property type="match status" value="1"/>
</dbReference>
<dbReference type="CDD" id="cd00812">
    <property type="entry name" value="LeuRS_core"/>
    <property type="match status" value="1"/>
</dbReference>
<dbReference type="InterPro" id="IPR009008">
    <property type="entry name" value="Val/Leu/Ile-tRNA-synth_edit"/>
</dbReference>
<keyword evidence="8 11" id="KW-0030">Aminoacyl-tRNA synthetase</keyword>
<protein>
    <recommendedName>
        <fullName evidence="3">leucine--tRNA ligase</fullName>
        <ecNumber evidence="3">6.1.1.4</ecNumber>
    </recommendedName>
    <alternativeName>
        <fullName evidence="9">Leucyl-tRNA synthetase</fullName>
    </alternativeName>
</protein>
<feature type="domain" description="Aminoacyl-tRNA synthetase class Ia" evidence="12">
    <location>
        <begin position="431"/>
        <end position="593"/>
    </location>
</feature>
<feature type="domain" description="Methionyl/Leucyl tRNA synthetase" evidence="14">
    <location>
        <begin position="84"/>
        <end position="223"/>
    </location>
</feature>
<keyword evidence="7 11" id="KW-0648">Protein biosynthesis</keyword>
<dbReference type="InterPro" id="IPR002300">
    <property type="entry name" value="aa-tRNA-synth_Ia"/>
</dbReference>
<evidence type="ECO:0000259" key="14">
    <source>
        <dbReference type="Pfam" id="PF09334"/>
    </source>
</evidence>
<dbReference type="SUPFAM" id="SSF47323">
    <property type="entry name" value="Anticodon-binding domain of a subclass of class I aminoacyl-tRNA synthetases"/>
    <property type="match status" value="1"/>
</dbReference>
<evidence type="ECO:0000313" key="15">
    <source>
        <dbReference type="EMBL" id="CAL1544086.1"/>
    </source>
</evidence>
<dbReference type="InterPro" id="IPR013155">
    <property type="entry name" value="M/V/L/I-tRNA-synth_anticd-bd"/>
</dbReference>
<evidence type="ECO:0000256" key="10">
    <source>
        <dbReference type="ARBA" id="ARBA00047469"/>
    </source>
</evidence>
<dbReference type="Pfam" id="PF08264">
    <property type="entry name" value="Anticodon_1"/>
    <property type="match status" value="1"/>
</dbReference>
<comment type="subcellular location">
    <subcellularLocation>
        <location evidence="1">Mitochondrion</location>
    </subcellularLocation>
</comment>
<dbReference type="GO" id="GO:0005739">
    <property type="term" value="C:mitochondrion"/>
    <property type="evidence" value="ECO:0007669"/>
    <property type="project" value="UniProtKB-SubCell"/>
</dbReference>
<comment type="catalytic activity">
    <reaction evidence="10">
        <text>tRNA(Leu) + L-leucine + ATP = L-leucyl-tRNA(Leu) + AMP + diphosphate</text>
        <dbReference type="Rhea" id="RHEA:11688"/>
        <dbReference type="Rhea" id="RHEA-COMP:9613"/>
        <dbReference type="Rhea" id="RHEA-COMP:9622"/>
        <dbReference type="ChEBI" id="CHEBI:30616"/>
        <dbReference type="ChEBI" id="CHEBI:33019"/>
        <dbReference type="ChEBI" id="CHEBI:57427"/>
        <dbReference type="ChEBI" id="CHEBI:78442"/>
        <dbReference type="ChEBI" id="CHEBI:78494"/>
        <dbReference type="ChEBI" id="CHEBI:456215"/>
        <dbReference type="EC" id="6.1.1.4"/>
    </reaction>
</comment>
<evidence type="ECO:0000313" key="16">
    <source>
        <dbReference type="Proteomes" id="UP001497497"/>
    </source>
</evidence>
<dbReference type="GO" id="GO:0002161">
    <property type="term" value="F:aminoacyl-tRNA deacylase activity"/>
    <property type="evidence" value="ECO:0007669"/>
    <property type="project" value="InterPro"/>
</dbReference>
<gene>
    <name evidence="15" type="ORF">GSLYS_00017599001</name>
</gene>
<evidence type="ECO:0000256" key="4">
    <source>
        <dbReference type="ARBA" id="ARBA00022598"/>
    </source>
</evidence>
<dbReference type="Gene3D" id="1.10.730.10">
    <property type="entry name" value="Isoleucyl-tRNA Synthetase, Domain 1"/>
    <property type="match status" value="1"/>
</dbReference>
<evidence type="ECO:0000256" key="2">
    <source>
        <dbReference type="ARBA" id="ARBA00005594"/>
    </source>
</evidence>
<dbReference type="PROSITE" id="PS00178">
    <property type="entry name" value="AA_TRNA_LIGASE_I"/>
    <property type="match status" value="1"/>
</dbReference>
<dbReference type="InterPro" id="IPR002302">
    <property type="entry name" value="Leu-tRNA-ligase"/>
</dbReference>
<keyword evidence="16" id="KW-1185">Reference proteome</keyword>
<dbReference type="PANTHER" id="PTHR43740:SF2">
    <property type="entry name" value="LEUCINE--TRNA LIGASE, MITOCHONDRIAL"/>
    <property type="match status" value="1"/>
</dbReference>
<organism evidence="15 16">
    <name type="scientific">Lymnaea stagnalis</name>
    <name type="common">Great pond snail</name>
    <name type="synonym">Helix stagnalis</name>
    <dbReference type="NCBI Taxonomy" id="6523"/>
    <lineage>
        <taxon>Eukaryota</taxon>
        <taxon>Metazoa</taxon>
        <taxon>Spiralia</taxon>
        <taxon>Lophotrochozoa</taxon>
        <taxon>Mollusca</taxon>
        <taxon>Gastropoda</taxon>
        <taxon>Heterobranchia</taxon>
        <taxon>Euthyneura</taxon>
        <taxon>Panpulmonata</taxon>
        <taxon>Hygrophila</taxon>
        <taxon>Lymnaeoidea</taxon>
        <taxon>Lymnaeidae</taxon>
        <taxon>Lymnaea</taxon>
    </lineage>
</organism>
<dbReference type="GO" id="GO:0006429">
    <property type="term" value="P:leucyl-tRNA aminoacylation"/>
    <property type="evidence" value="ECO:0007669"/>
    <property type="project" value="InterPro"/>
</dbReference>
<dbReference type="PRINTS" id="PR00985">
    <property type="entry name" value="TRNASYNTHLEU"/>
</dbReference>
<dbReference type="AlphaFoldDB" id="A0AAV2IEX4"/>
<dbReference type="GO" id="GO:0005524">
    <property type="term" value="F:ATP binding"/>
    <property type="evidence" value="ECO:0007669"/>
    <property type="project" value="UniProtKB-KW"/>
</dbReference>
<dbReference type="FunFam" id="3.40.50.620:FF:000060">
    <property type="entry name" value="Leucine--tRNA ligase"/>
    <property type="match status" value="1"/>
</dbReference>
<evidence type="ECO:0000256" key="1">
    <source>
        <dbReference type="ARBA" id="ARBA00004173"/>
    </source>
</evidence>
<dbReference type="SUPFAM" id="SSF50677">
    <property type="entry name" value="ValRS/IleRS/LeuRS editing domain"/>
    <property type="match status" value="1"/>
</dbReference>
<keyword evidence="4 11" id="KW-0436">Ligase</keyword>
<keyword evidence="6 11" id="KW-0067">ATP-binding</keyword>
<dbReference type="InterPro" id="IPR009080">
    <property type="entry name" value="tRNAsynth_Ia_anticodon-bd"/>
</dbReference>
<sequence>MMKFKRWITWCREISRNPTKAVLWKPPIGNIRSLFSRSGKWDPQLSPETRLKIEEHWKPIIQQHDKLQSELTNSLQTADNEKCYVLSMFPYPSGNLHLGHVRVYTISDVMARYHRLQGKMVIHPMGWDAFGLPAENAAMERGIHPKEWTYSNIKRMKQQLEDLSLSFDWNREFATCDPSYYKWTQYLFLKMFEAGLAFQKKGLVNWDPVDKTVLANEQIDGSGCSWRSGAKVEKKYLTQWYLRDTVFSESLLQGLEEVDPELWRDIILVQRNWISEIKGHRIDLKLKYKSQDAKELPLSFYTEHLDLIYGVSHVCVKPTHHLCVEFDMKDIDAVLPIYAVHPLTGQHLKLVVAKEENMFMNRDVMLAIPCISDSDREAAERLNIPYVQVLDDTQNTLINSDELNGLRREQAIEIIRKKTLELGIGGEKISEQLNDWLISRQRYWGTPIPIIHCEKCGTVPVPYDQLPVKLPETDQLINKGGCSPLTEDKNWLEVPCPRCSSPAKRETDTMDTFVDSSWYFLRFIDPHNQQLPFSKEMARKYMPVDLYIGGKEHALLHLYFARFVCHFLHSLGLIEQREPFKNLLTQGMVKGESYKVKKTGKYIPADKVDFTGQCPLEKESGEELIVEFEKMSKSKYNGVNPEDVIAEYGVDSTRLCILSNVSPQSDRDWSNTVFKGVVNWQNRVWSLVTTIRNGNEAMHCSTAQEKLTEEQLQDWEDKIMETRNHILNHVNFHFETTFYINSAISRLHSYVSWLLKVPLPVAHKSKEYEQAVADLIIILAVMAPHFASELWAGLADVAKYKTHPWEKGVLLQRWPQIDDNFLMPLTYLVNHVAISDVGVPFKDFGNLNEEMALAIVKQDGHFSAQFSQYTIEKYSLSVRKFHKASLSLKIPDYHFQTEYDSKSQLKKQMLKLSKQKKKLYTIEQRSDSVRNDSKQT</sequence>
<evidence type="ECO:0000259" key="12">
    <source>
        <dbReference type="Pfam" id="PF00133"/>
    </source>
</evidence>
<keyword evidence="5 11" id="KW-0547">Nucleotide-binding</keyword>
<dbReference type="PANTHER" id="PTHR43740">
    <property type="entry name" value="LEUCYL-TRNA SYNTHETASE"/>
    <property type="match status" value="1"/>
</dbReference>
<proteinExistence type="inferred from homology"/>
<feature type="domain" description="Aminoacyl-tRNA synthetase class Ia" evidence="12">
    <location>
        <begin position="629"/>
        <end position="668"/>
    </location>
</feature>
<comment type="caution">
    <text evidence="15">The sequence shown here is derived from an EMBL/GenBank/DDBJ whole genome shotgun (WGS) entry which is preliminary data.</text>
</comment>
<dbReference type="InterPro" id="IPR014729">
    <property type="entry name" value="Rossmann-like_a/b/a_fold"/>
</dbReference>
<feature type="domain" description="Methionyl/Valyl/Leucyl/Isoleucyl-tRNA synthetase anticodon-binding" evidence="13">
    <location>
        <begin position="719"/>
        <end position="822"/>
    </location>
</feature>
<dbReference type="Proteomes" id="UP001497497">
    <property type="component" value="Unassembled WGS sequence"/>
</dbReference>
<name>A0AAV2IEX4_LYMST</name>